<reference evidence="2 3" key="1">
    <citation type="journal article" date="2021" name="Elife">
        <title>Chloroplast acquisition without the gene transfer in kleptoplastic sea slugs, Plakobranchus ocellatus.</title>
        <authorList>
            <person name="Maeda T."/>
            <person name="Takahashi S."/>
            <person name="Yoshida T."/>
            <person name="Shimamura S."/>
            <person name="Takaki Y."/>
            <person name="Nagai Y."/>
            <person name="Toyoda A."/>
            <person name="Suzuki Y."/>
            <person name="Arimoto A."/>
            <person name="Ishii H."/>
            <person name="Satoh N."/>
            <person name="Nishiyama T."/>
            <person name="Hasebe M."/>
            <person name="Maruyama T."/>
            <person name="Minagawa J."/>
            <person name="Obokata J."/>
            <person name="Shigenobu S."/>
        </authorList>
    </citation>
    <scope>NUCLEOTIDE SEQUENCE [LARGE SCALE GENOMIC DNA]</scope>
</reference>
<name>A0AAV4CP63_9GAST</name>
<dbReference type="AlphaFoldDB" id="A0AAV4CP63"/>
<protein>
    <submittedName>
        <fullName evidence="2">Intraflagellar transport protein 46 homolog</fullName>
    </submittedName>
</protein>
<proteinExistence type="predicted"/>
<keyword evidence="1" id="KW-0812">Transmembrane</keyword>
<organism evidence="2 3">
    <name type="scientific">Plakobranchus ocellatus</name>
    <dbReference type="NCBI Taxonomy" id="259542"/>
    <lineage>
        <taxon>Eukaryota</taxon>
        <taxon>Metazoa</taxon>
        <taxon>Spiralia</taxon>
        <taxon>Lophotrochozoa</taxon>
        <taxon>Mollusca</taxon>
        <taxon>Gastropoda</taxon>
        <taxon>Heterobranchia</taxon>
        <taxon>Euthyneura</taxon>
        <taxon>Panpulmonata</taxon>
        <taxon>Sacoglossa</taxon>
        <taxon>Placobranchoidea</taxon>
        <taxon>Plakobranchidae</taxon>
        <taxon>Plakobranchus</taxon>
    </lineage>
</organism>
<keyword evidence="1" id="KW-0472">Membrane</keyword>
<evidence type="ECO:0000313" key="2">
    <source>
        <dbReference type="EMBL" id="GFO33649.1"/>
    </source>
</evidence>
<evidence type="ECO:0000313" key="3">
    <source>
        <dbReference type="Proteomes" id="UP000735302"/>
    </source>
</evidence>
<accession>A0AAV4CP63</accession>
<feature type="transmembrane region" description="Helical" evidence="1">
    <location>
        <begin position="129"/>
        <end position="148"/>
    </location>
</feature>
<evidence type="ECO:0000256" key="1">
    <source>
        <dbReference type="SAM" id="Phobius"/>
    </source>
</evidence>
<sequence length="161" mass="17870">MSVIFLAANQEKTMQCISPALNLRVFPSSPTRWSRISEHIFILVALEFMYTHSSGLSGVEIWLRPVDEYIKRMSLGRNIRARLHQNQPYDESLEVPDAEEIASTYSPTPRVGQPGGKNGKTHSIRVHHLNVIVLVVLVAGTAAAAAAASRQAGRQQQQQQQ</sequence>
<dbReference type="EMBL" id="BLXT01006818">
    <property type="protein sequence ID" value="GFO33649.1"/>
    <property type="molecule type" value="Genomic_DNA"/>
</dbReference>
<comment type="caution">
    <text evidence="2">The sequence shown here is derived from an EMBL/GenBank/DDBJ whole genome shotgun (WGS) entry which is preliminary data.</text>
</comment>
<keyword evidence="1" id="KW-1133">Transmembrane helix</keyword>
<keyword evidence="3" id="KW-1185">Reference proteome</keyword>
<gene>
    <name evidence="2" type="ORF">PoB_006015400</name>
</gene>
<dbReference type="Proteomes" id="UP000735302">
    <property type="component" value="Unassembled WGS sequence"/>
</dbReference>